<keyword evidence="7" id="KW-0406">Ion transport</keyword>
<accession>A0A5N4AKH9</accession>
<feature type="transmembrane region" description="Helical" evidence="12">
    <location>
        <begin position="483"/>
        <end position="501"/>
    </location>
</feature>
<protein>
    <recommendedName>
        <fullName evidence="13">Transient receptor ion channel domain-containing protein</fullName>
    </recommendedName>
</protein>
<dbReference type="GO" id="GO:0070679">
    <property type="term" value="F:inositol 1,4,5 trisphosphate binding"/>
    <property type="evidence" value="ECO:0007669"/>
    <property type="project" value="TreeGrafter"/>
</dbReference>
<proteinExistence type="predicted"/>
<evidence type="ECO:0000256" key="10">
    <source>
        <dbReference type="PROSITE-ProRule" id="PRU00023"/>
    </source>
</evidence>
<feature type="transmembrane region" description="Helical" evidence="12">
    <location>
        <begin position="521"/>
        <end position="543"/>
    </location>
</feature>
<dbReference type="InParanoid" id="A0A5N4AKH9"/>
<evidence type="ECO:0000256" key="7">
    <source>
        <dbReference type="ARBA" id="ARBA00023065"/>
    </source>
</evidence>
<evidence type="ECO:0000256" key="8">
    <source>
        <dbReference type="ARBA" id="ARBA00023136"/>
    </source>
</evidence>
<dbReference type="SUPFAM" id="SSF48403">
    <property type="entry name" value="Ankyrin repeat"/>
    <property type="match status" value="1"/>
</dbReference>
<dbReference type="GO" id="GO:0005886">
    <property type="term" value="C:plasma membrane"/>
    <property type="evidence" value="ECO:0007669"/>
    <property type="project" value="TreeGrafter"/>
</dbReference>
<dbReference type="OrthoDB" id="2373987at2759"/>
<evidence type="ECO:0000313" key="15">
    <source>
        <dbReference type="Proteomes" id="UP000327044"/>
    </source>
</evidence>
<evidence type="ECO:0000313" key="14">
    <source>
        <dbReference type="EMBL" id="KAB0797819.1"/>
    </source>
</evidence>
<feature type="transmembrane region" description="Helical" evidence="12">
    <location>
        <begin position="409"/>
        <end position="428"/>
    </location>
</feature>
<feature type="transmembrane region" description="Helical" evidence="12">
    <location>
        <begin position="448"/>
        <end position="471"/>
    </location>
</feature>
<keyword evidence="15" id="KW-1185">Reference proteome</keyword>
<dbReference type="Pfam" id="PF12796">
    <property type="entry name" value="Ank_2"/>
    <property type="match status" value="1"/>
</dbReference>
<keyword evidence="4" id="KW-0677">Repeat</keyword>
<dbReference type="PANTHER" id="PTHR10117">
    <property type="entry name" value="TRANSIENT RECEPTOR POTENTIAL CHANNEL"/>
    <property type="match status" value="1"/>
</dbReference>
<dbReference type="GO" id="GO:0051480">
    <property type="term" value="P:regulation of cytosolic calcium ion concentration"/>
    <property type="evidence" value="ECO:0007669"/>
    <property type="project" value="TreeGrafter"/>
</dbReference>
<evidence type="ECO:0000256" key="6">
    <source>
        <dbReference type="ARBA" id="ARBA00023043"/>
    </source>
</evidence>
<feature type="transmembrane region" description="Helical" evidence="12">
    <location>
        <begin position="564"/>
        <end position="589"/>
    </location>
</feature>
<feature type="compositionally biased region" description="Low complexity" evidence="11">
    <location>
        <begin position="17"/>
        <end position="28"/>
    </location>
</feature>
<feature type="transmembrane region" description="Helical" evidence="12">
    <location>
        <begin position="657"/>
        <end position="679"/>
    </location>
</feature>
<reference evidence="14 15" key="1">
    <citation type="journal article" date="2018" name="Elife">
        <title>Firefly genomes illuminate parallel origins of bioluminescence in beetles.</title>
        <authorList>
            <person name="Fallon T.R."/>
            <person name="Lower S.E."/>
            <person name="Chang C.H."/>
            <person name="Bessho-Uehara M."/>
            <person name="Martin G.J."/>
            <person name="Bewick A.J."/>
            <person name="Behringer M."/>
            <person name="Debat H.J."/>
            <person name="Wong I."/>
            <person name="Day J.C."/>
            <person name="Suvorov A."/>
            <person name="Silva C.J."/>
            <person name="Stanger-Hall K.F."/>
            <person name="Hall D.W."/>
            <person name="Schmitz R.J."/>
            <person name="Nelson D.R."/>
            <person name="Lewis S.M."/>
            <person name="Shigenobu S."/>
            <person name="Bybee S.M."/>
            <person name="Larracuente A.M."/>
            <person name="Oba Y."/>
            <person name="Weng J.K."/>
        </authorList>
    </citation>
    <scope>NUCLEOTIDE SEQUENCE [LARGE SCALE GENOMIC DNA]</scope>
    <source>
        <strain evidence="14">1611_PpyrPB1</strain>
        <tissue evidence="14">Whole body</tissue>
    </source>
</reference>
<dbReference type="InterPro" id="IPR005821">
    <property type="entry name" value="Ion_trans_dom"/>
</dbReference>
<dbReference type="SMART" id="SM00248">
    <property type="entry name" value="ANK"/>
    <property type="match status" value="2"/>
</dbReference>
<dbReference type="Proteomes" id="UP000327044">
    <property type="component" value="Unassembled WGS sequence"/>
</dbReference>
<dbReference type="Pfam" id="PF00023">
    <property type="entry name" value="Ank"/>
    <property type="match status" value="1"/>
</dbReference>
<evidence type="ECO:0000256" key="1">
    <source>
        <dbReference type="ARBA" id="ARBA00004141"/>
    </source>
</evidence>
<dbReference type="GO" id="GO:0034703">
    <property type="term" value="C:cation channel complex"/>
    <property type="evidence" value="ECO:0007669"/>
    <property type="project" value="TreeGrafter"/>
</dbReference>
<dbReference type="SMART" id="SM01420">
    <property type="entry name" value="TRP_2"/>
    <property type="match status" value="1"/>
</dbReference>
<keyword evidence="2" id="KW-0813">Transport</keyword>
<keyword evidence="9" id="KW-0407">Ion channel</keyword>
<feature type="repeat" description="ANK" evidence="10">
    <location>
        <begin position="189"/>
        <end position="221"/>
    </location>
</feature>
<dbReference type="Gene3D" id="1.25.40.20">
    <property type="entry name" value="Ankyrin repeat-containing domain"/>
    <property type="match status" value="1"/>
</dbReference>
<organism evidence="14 15">
    <name type="scientific">Photinus pyralis</name>
    <name type="common">Common eastern firefly</name>
    <name type="synonym">Lampyris pyralis</name>
    <dbReference type="NCBI Taxonomy" id="7054"/>
    <lineage>
        <taxon>Eukaryota</taxon>
        <taxon>Metazoa</taxon>
        <taxon>Ecdysozoa</taxon>
        <taxon>Arthropoda</taxon>
        <taxon>Hexapoda</taxon>
        <taxon>Insecta</taxon>
        <taxon>Pterygota</taxon>
        <taxon>Neoptera</taxon>
        <taxon>Endopterygota</taxon>
        <taxon>Coleoptera</taxon>
        <taxon>Polyphaga</taxon>
        <taxon>Elateriformia</taxon>
        <taxon>Elateroidea</taxon>
        <taxon>Lampyridae</taxon>
        <taxon>Lampyrinae</taxon>
        <taxon>Photinus</taxon>
    </lineage>
</organism>
<keyword evidence="3 12" id="KW-0812">Transmembrane</keyword>
<dbReference type="GO" id="GO:0015279">
    <property type="term" value="F:store-operated calcium channel activity"/>
    <property type="evidence" value="ECO:0007669"/>
    <property type="project" value="TreeGrafter"/>
</dbReference>
<keyword evidence="5 12" id="KW-1133">Transmembrane helix</keyword>
<evidence type="ECO:0000256" key="4">
    <source>
        <dbReference type="ARBA" id="ARBA00022737"/>
    </source>
</evidence>
<sequence length="817" mass="94077">MDGQNLRNVPQPPPLPNVQQQSNQQEQVLHQQPLTYRQLSQHRFGRRMSDIISRPISRGYRRLSEDITNLVPRPSILLPTLKDSEKKFFDMVAYGDVVVVQKYLEENPDFEINCTNFQGISALHVAVQTNNEPMVELLLSQKKIDIGDCLLYAIRENHLKIVELILEKLSQTMHGLEYMGVTHSSDFPDHVTPLILACQCGHYEIIKLLVNRGHQISKPHSPDCLCGECKMRYESDDLLHAETYRLNLYRAVTNPAYICHSSADPILTAFQLSYELRRCAKLVIEFRAAYDELAEDVSMFAVDLIGCCRSTEEMELILRQRNGMVYAGQYCFPRLVLAIDYKQKAFVAHSNVQQILETVWHGDWYEWRLKPWIVRLGYPFYRLVMLPVISFMSLVAPRNSMVAHWSIPLNKMISHNASFILFLILIFFESNLDKSAQKRAPPNSGLEPVIIAYVVGYIWSSFRLMALEGPWRHFKQLWNCHNLIMYFLFVCTFMLWLASFLDQKANDQADLERKYWHELDPVLLSEGTFAIATIMAYFKLLYLCRLNYYMGPLQISLGKMSADIAKYIGMFTIVIIAFTVGLCNFYQYYAGMVQTDESSGLKTAQQASFVDFRSTLKTLFWALFCMSDITSADVIIENLPGETEGTTITNTHTFTEAVGYIAFALFEVLTVIILLNMLIATMSNTFQRVNDNTDVEWSFGRTEFYLEYILQTTLPSPLNLIPTADGLLGVVDWLQALAKSQPGKSARFTLGHCCYLENELDDQSTRGFPLLMTQLVQRYFRQKDETADNSNVDLESIKQEISEIRQMLTDYFDRNYK</sequence>
<evidence type="ECO:0000256" key="3">
    <source>
        <dbReference type="ARBA" id="ARBA00022692"/>
    </source>
</evidence>
<dbReference type="InterPro" id="IPR013555">
    <property type="entry name" value="TRP_dom"/>
</dbReference>
<comment type="caution">
    <text evidence="14">The sequence shown here is derived from an EMBL/GenBank/DDBJ whole genome shotgun (WGS) entry which is preliminary data.</text>
</comment>
<gene>
    <name evidence="14" type="ORF">PPYR_08812</name>
</gene>
<feature type="transmembrane region" description="Helical" evidence="12">
    <location>
        <begin position="378"/>
        <end position="397"/>
    </location>
</feature>
<evidence type="ECO:0000259" key="13">
    <source>
        <dbReference type="SMART" id="SM01420"/>
    </source>
</evidence>
<dbReference type="InterPro" id="IPR036770">
    <property type="entry name" value="Ankyrin_rpt-contain_sf"/>
</dbReference>
<dbReference type="PRINTS" id="PR01097">
    <property type="entry name" value="TRNSRECEPTRP"/>
</dbReference>
<keyword evidence="6 10" id="KW-0040">ANK repeat</keyword>
<feature type="region of interest" description="Disordered" evidence="11">
    <location>
        <begin position="1"/>
        <end position="28"/>
    </location>
</feature>
<dbReference type="AlphaFoldDB" id="A0A5N4AKH9"/>
<evidence type="ECO:0000256" key="2">
    <source>
        <dbReference type="ARBA" id="ARBA00022448"/>
    </source>
</evidence>
<comment type="subcellular location">
    <subcellularLocation>
        <location evidence="1">Membrane</location>
        <topology evidence="1">Multi-pass membrane protein</topology>
    </subcellularLocation>
</comment>
<evidence type="ECO:0000256" key="5">
    <source>
        <dbReference type="ARBA" id="ARBA00022989"/>
    </source>
</evidence>
<evidence type="ECO:0000256" key="9">
    <source>
        <dbReference type="ARBA" id="ARBA00023303"/>
    </source>
</evidence>
<dbReference type="Pfam" id="PF00520">
    <property type="entry name" value="Ion_trans"/>
    <property type="match status" value="1"/>
</dbReference>
<dbReference type="Pfam" id="PF08344">
    <property type="entry name" value="TRP_2"/>
    <property type="match status" value="1"/>
</dbReference>
<dbReference type="EMBL" id="VVIM01000006">
    <property type="protein sequence ID" value="KAB0797819.1"/>
    <property type="molecule type" value="Genomic_DNA"/>
</dbReference>
<dbReference type="InterPro" id="IPR002153">
    <property type="entry name" value="TRPC_channel"/>
</dbReference>
<dbReference type="PROSITE" id="PS50297">
    <property type="entry name" value="ANK_REP_REGION"/>
    <property type="match status" value="2"/>
</dbReference>
<name>A0A5N4AKH9_PHOPY</name>
<dbReference type="InterPro" id="IPR002110">
    <property type="entry name" value="Ankyrin_rpt"/>
</dbReference>
<evidence type="ECO:0000256" key="12">
    <source>
        <dbReference type="SAM" id="Phobius"/>
    </source>
</evidence>
<keyword evidence="8 12" id="KW-0472">Membrane</keyword>
<evidence type="ECO:0000256" key="11">
    <source>
        <dbReference type="SAM" id="MobiDB-lite"/>
    </source>
</evidence>
<dbReference type="PROSITE" id="PS50088">
    <property type="entry name" value="ANK_REPEAT"/>
    <property type="match status" value="2"/>
</dbReference>
<dbReference type="PANTHER" id="PTHR10117:SF54">
    <property type="entry name" value="TRANSIENT RECEPTOR POTENTIAL-GAMMA PROTEIN"/>
    <property type="match status" value="1"/>
</dbReference>
<feature type="domain" description="Transient receptor ion channel" evidence="13">
    <location>
        <begin position="224"/>
        <end position="287"/>
    </location>
</feature>
<feature type="repeat" description="ANK" evidence="10">
    <location>
        <begin position="118"/>
        <end position="140"/>
    </location>
</feature>